<name>A0A4R3LJZ4_9GAMM</name>
<dbReference type="Proteomes" id="UP000294599">
    <property type="component" value="Unassembled WGS sequence"/>
</dbReference>
<comment type="caution">
    <text evidence="2">The sequence shown here is derived from an EMBL/GenBank/DDBJ whole genome shotgun (WGS) entry which is preliminary data.</text>
</comment>
<dbReference type="Pfam" id="PF17164">
    <property type="entry name" value="DUF5122"/>
    <property type="match status" value="2"/>
</dbReference>
<sequence length="464" mass="48641">MNILRIAGGATLAALLCAGTARADLPADGQPYSGWGIFGGGKNFIAFDLGGALADTAAGSVVGPDGSLYVAGTVQDSGTTRIGVAKFNAEGHVDLTFHFDGRNHSLETDVIATGVALTPSGHLLVSGIKKVSNTDYDMIVCRFHSDSGANINFPAPVNDSCVRPQWLPGTWDQSVGVVVHPDGKFVVGGTIDMANDGYAAFAQFLANGQPDTSYGNIQGSNVALVRSQNIFERHTLRAITRTSNGKVVGVGTTRIVGSNSDTGLMIRMLADGTPENLFSQVEFTFGLDDIPETAVDLMSVVTAKNPAAADDDIYVSGYATIGGTPQGLVAKIIHQGWSLATADFGIHPGFTLFPLDTGLRFQSIAYQPGVGLLLGSTRPHNNNLDMAVQRVNLYGLPDPLFGNGGGYFVDFSLPGKIDILAQVSVHGDGIYVVGHSLNANSDYNFTVAKHGLDRIFADGVEGFD</sequence>
<keyword evidence="3" id="KW-1185">Reference proteome</keyword>
<protein>
    <submittedName>
        <fullName evidence="2">Putative delta-60 repeat protein</fullName>
    </submittedName>
</protein>
<feature type="signal peptide" evidence="1">
    <location>
        <begin position="1"/>
        <end position="23"/>
    </location>
</feature>
<evidence type="ECO:0000256" key="1">
    <source>
        <dbReference type="SAM" id="SignalP"/>
    </source>
</evidence>
<gene>
    <name evidence="2" type="ORF">EDC25_10751</name>
</gene>
<dbReference type="InterPro" id="IPR013431">
    <property type="entry name" value="Delta_60_rpt"/>
</dbReference>
<keyword evidence="1" id="KW-0732">Signal</keyword>
<evidence type="ECO:0000313" key="2">
    <source>
        <dbReference type="EMBL" id="TCS98854.1"/>
    </source>
</evidence>
<organism evidence="2 3">
    <name type="scientific">Pseudofulvimonas gallinarii</name>
    <dbReference type="NCBI Taxonomy" id="634155"/>
    <lineage>
        <taxon>Bacteria</taxon>
        <taxon>Pseudomonadati</taxon>
        <taxon>Pseudomonadota</taxon>
        <taxon>Gammaproteobacteria</taxon>
        <taxon>Lysobacterales</taxon>
        <taxon>Rhodanobacteraceae</taxon>
        <taxon>Pseudofulvimonas</taxon>
    </lineage>
</organism>
<dbReference type="AlphaFoldDB" id="A0A4R3LJZ4"/>
<reference evidence="2 3" key="1">
    <citation type="submission" date="2019-03" db="EMBL/GenBank/DDBJ databases">
        <title>Genomic Encyclopedia of Type Strains, Phase IV (KMG-IV): sequencing the most valuable type-strain genomes for metagenomic binning, comparative biology and taxonomic classification.</title>
        <authorList>
            <person name="Goeker M."/>
        </authorList>
    </citation>
    <scope>NUCLEOTIDE SEQUENCE [LARGE SCALE GENOMIC DNA]</scope>
    <source>
        <strain evidence="2 3">DSM 21944</strain>
    </source>
</reference>
<evidence type="ECO:0000313" key="3">
    <source>
        <dbReference type="Proteomes" id="UP000294599"/>
    </source>
</evidence>
<accession>A0A4R3LJZ4</accession>
<proteinExistence type="predicted"/>
<dbReference type="Gene3D" id="2.80.10.50">
    <property type="match status" value="1"/>
</dbReference>
<dbReference type="EMBL" id="SMAF01000007">
    <property type="protein sequence ID" value="TCS98854.1"/>
    <property type="molecule type" value="Genomic_DNA"/>
</dbReference>
<dbReference type="RefSeq" id="WP_164484097.1">
    <property type="nucleotide sequence ID" value="NZ_JBHMFH010000001.1"/>
</dbReference>
<feature type="chain" id="PRO_5020726562" evidence="1">
    <location>
        <begin position="24"/>
        <end position="464"/>
    </location>
</feature>
<dbReference type="NCBIfam" id="TIGR02608">
    <property type="entry name" value="delta_60_rpt"/>
    <property type="match status" value="2"/>
</dbReference>